<dbReference type="InterPro" id="IPR004752">
    <property type="entry name" value="AmpG_permease/AT-1"/>
</dbReference>
<evidence type="ECO:0008006" key="11">
    <source>
        <dbReference type="Google" id="ProtNLM"/>
    </source>
</evidence>
<keyword evidence="9" id="KW-1185">Reference proteome</keyword>
<dbReference type="GO" id="GO:0035348">
    <property type="term" value="P:acetyl-CoA transmembrane transport"/>
    <property type="evidence" value="ECO:0007669"/>
    <property type="project" value="InterPro"/>
</dbReference>
<evidence type="ECO:0000256" key="4">
    <source>
        <dbReference type="ARBA" id="ARBA00023136"/>
    </source>
</evidence>
<dbReference type="PANTHER" id="PTHR12778:SF9">
    <property type="entry name" value="ACETYL-COENZYME A TRANSPORTER 1"/>
    <property type="match status" value="1"/>
</dbReference>
<keyword evidence="3 5" id="KW-1133">Transmembrane helix</keyword>
<sequence>MWNVVKLKNVKLFILVHLVSKIAFQANEGATNLKLLDKGFSREDLAITVLIDFPLEIVFGYYSARWSTGDEPLKPWMYAYLGRIAAAALGQVLVWCFPRDGHVTTAYFLFVIFQHLLSSFMSTVQFVSICAFHTQIADPLIGGTYMTTLNTLSNLGGQWPKIIVLSLIDILTKARCMPATPMAANPFEETPYFNCYGPSAKKDSEDEACDVFEQGVEMDRGDENHPEPEPQQKTDKHQGIVLEQAAEACGVSGARKLTPFVVEVAYLGGQVVKRVEPRTF</sequence>
<evidence type="ECO:0000313" key="7">
    <source>
        <dbReference type="EMBL" id="KAG7726109.1"/>
    </source>
</evidence>
<evidence type="ECO:0000313" key="10">
    <source>
        <dbReference type="Proteomes" id="UP000738402"/>
    </source>
</evidence>
<keyword evidence="6" id="KW-0732">Signal</keyword>
<feature type="transmembrane region" description="Helical" evidence="5">
    <location>
        <begin position="107"/>
        <end position="127"/>
    </location>
</feature>
<reference evidence="7 9" key="1">
    <citation type="journal article" date="2021" name="G3 (Bethesda)">
        <title>Genomic diversity, chromosomal rearrangements, and interspecies hybridization in the ogataea polymorpha species complex.</title>
        <authorList>
            <person name="Hanson S.J."/>
            <person name="Cinneide E.O."/>
            <person name="Salzberg L.I."/>
            <person name="Wolfe K.H."/>
            <person name="McGowan J."/>
            <person name="Fitzpatrick D.A."/>
            <person name="Matlin K."/>
        </authorList>
    </citation>
    <scope>NUCLEOTIDE SEQUENCE</scope>
    <source>
        <strain evidence="8">81-436-3</strain>
        <strain evidence="7">83-405-1</strain>
    </source>
</reference>
<accession>A0AAN6D3D4</accession>
<dbReference type="EMBL" id="JAHLUH010000010">
    <property type="protein sequence ID" value="KAG7726109.1"/>
    <property type="molecule type" value="Genomic_DNA"/>
</dbReference>
<evidence type="ECO:0000256" key="1">
    <source>
        <dbReference type="ARBA" id="ARBA00004141"/>
    </source>
</evidence>
<dbReference type="PANTHER" id="PTHR12778">
    <property type="entry name" value="SOLUTE CARRIER FAMILY 33 ACETYL-COA TRANSPORTER -RELATED"/>
    <property type="match status" value="1"/>
</dbReference>
<evidence type="ECO:0000313" key="8">
    <source>
        <dbReference type="EMBL" id="KAG7763322.1"/>
    </source>
</evidence>
<comment type="subcellular location">
    <subcellularLocation>
        <location evidence="1">Membrane</location>
        <topology evidence="1">Multi-pass membrane protein</topology>
    </subcellularLocation>
</comment>
<comment type="caution">
    <text evidence="7">The sequence shown here is derived from an EMBL/GenBank/DDBJ whole genome shotgun (WGS) entry which is preliminary data.</text>
</comment>
<dbReference type="Proteomes" id="UP000697297">
    <property type="component" value="Unassembled WGS sequence"/>
</dbReference>
<feature type="chain" id="PRO_5043042048" description="Acetyl-coenzyme A transporter 1" evidence="6">
    <location>
        <begin position="22"/>
        <end position="280"/>
    </location>
</feature>
<proteinExistence type="predicted"/>
<evidence type="ECO:0000256" key="6">
    <source>
        <dbReference type="SAM" id="SignalP"/>
    </source>
</evidence>
<dbReference type="GO" id="GO:0016020">
    <property type="term" value="C:membrane"/>
    <property type="evidence" value="ECO:0007669"/>
    <property type="project" value="UniProtKB-SubCell"/>
</dbReference>
<dbReference type="AlphaFoldDB" id="A0AAN6D3D4"/>
<evidence type="ECO:0000256" key="3">
    <source>
        <dbReference type="ARBA" id="ARBA00022989"/>
    </source>
</evidence>
<dbReference type="GO" id="GO:0008521">
    <property type="term" value="F:acetyl-CoA transmembrane transporter activity"/>
    <property type="evidence" value="ECO:0007669"/>
    <property type="project" value="InterPro"/>
</dbReference>
<feature type="signal peptide" evidence="6">
    <location>
        <begin position="1"/>
        <end position="21"/>
    </location>
</feature>
<keyword evidence="4 5" id="KW-0472">Membrane</keyword>
<dbReference type="InterPro" id="IPR024371">
    <property type="entry name" value="AcetylCoA_trans_1-like"/>
</dbReference>
<dbReference type="InterPro" id="IPR036259">
    <property type="entry name" value="MFS_trans_sf"/>
</dbReference>
<dbReference type="Proteomes" id="UP000738402">
    <property type="component" value="Unassembled WGS sequence"/>
</dbReference>
<evidence type="ECO:0000313" key="9">
    <source>
        <dbReference type="Proteomes" id="UP000697297"/>
    </source>
</evidence>
<dbReference type="EMBL" id="JAHLUN010000011">
    <property type="protein sequence ID" value="KAG7763322.1"/>
    <property type="molecule type" value="Genomic_DNA"/>
</dbReference>
<feature type="transmembrane region" description="Helical" evidence="5">
    <location>
        <begin position="76"/>
        <end position="95"/>
    </location>
</feature>
<name>A0AAN6D3D4_9ASCO</name>
<protein>
    <recommendedName>
        <fullName evidence="11">Acetyl-coenzyme A transporter 1</fullName>
    </recommendedName>
</protein>
<organism evidence="7 10">
    <name type="scientific">Ogataea haglerorum</name>
    <dbReference type="NCBI Taxonomy" id="1937702"/>
    <lineage>
        <taxon>Eukaryota</taxon>
        <taxon>Fungi</taxon>
        <taxon>Dikarya</taxon>
        <taxon>Ascomycota</taxon>
        <taxon>Saccharomycotina</taxon>
        <taxon>Pichiomycetes</taxon>
        <taxon>Pichiales</taxon>
        <taxon>Pichiaceae</taxon>
        <taxon>Ogataea</taxon>
    </lineage>
</organism>
<dbReference type="SUPFAM" id="SSF103473">
    <property type="entry name" value="MFS general substrate transporter"/>
    <property type="match status" value="1"/>
</dbReference>
<gene>
    <name evidence="7" type="ORF">KL933_003551</name>
    <name evidence="8" type="ORF">KL946_004138</name>
</gene>
<evidence type="ECO:0000256" key="5">
    <source>
        <dbReference type="SAM" id="Phobius"/>
    </source>
</evidence>
<keyword evidence="2 5" id="KW-0812">Transmembrane</keyword>
<dbReference type="Pfam" id="PF13000">
    <property type="entry name" value="Acatn"/>
    <property type="match status" value="2"/>
</dbReference>
<evidence type="ECO:0000256" key="2">
    <source>
        <dbReference type="ARBA" id="ARBA00022692"/>
    </source>
</evidence>